<dbReference type="Proteomes" id="UP001164539">
    <property type="component" value="Chromosome 14"/>
</dbReference>
<protein>
    <submittedName>
        <fullName evidence="1">GDSL esterase/lipase</fullName>
    </submittedName>
</protein>
<gene>
    <name evidence="1" type="ORF">OWV82_025286</name>
</gene>
<comment type="caution">
    <text evidence="1">The sequence shown here is derived from an EMBL/GenBank/DDBJ whole genome shotgun (WGS) entry which is preliminary data.</text>
</comment>
<evidence type="ECO:0000313" key="1">
    <source>
        <dbReference type="EMBL" id="KAJ4702167.1"/>
    </source>
</evidence>
<proteinExistence type="predicted"/>
<reference evidence="1 2" key="1">
    <citation type="journal article" date="2023" name="Science">
        <title>Complex scaffold remodeling in plant triterpene biosynthesis.</title>
        <authorList>
            <person name="De La Pena R."/>
            <person name="Hodgson H."/>
            <person name="Liu J.C."/>
            <person name="Stephenson M.J."/>
            <person name="Martin A.C."/>
            <person name="Owen C."/>
            <person name="Harkess A."/>
            <person name="Leebens-Mack J."/>
            <person name="Jimenez L.E."/>
            <person name="Osbourn A."/>
            <person name="Sattely E.S."/>
        </authorList>
    </citation>
    <scope>NUCLEOTIDE SEQUENCE [LARGE SCALE GENOMIC DNA]</scope>
    <source>
        <strain evidence="2">cv. JPN11</strain>
        <tissue evidence="1">Leaf</tissue>
    </source>
</reference>
<dbReference type="EMBL" id="CM051407">
    <property type="protein sequence ID" value="KAJ4702167.1"/>
    <property type="molecule type" value="Genomic_DNA"/>
</dbReference>
<organism evidence="1 2">
    <name type="scientific">Melia azedarach</name>
    <name type="common">Chinaberry tree</name>
    <dbReference type="NCBI Taxonomy" id="155640"/>
    <lineage>
        <taxon>Eukaryota</taxon>
        <taxon>Viridiplantae</taxon>
        <taxon>Streptophyta</taxon>
        <taxon>Embryophyta</taxon>
        <taxon>Tracheophyta</taxon>
        <taxon>Spermatophyta</taxon>
        <taxon>Magnoliopsida</taxon>
        <taxon>eudicotyledons</taxon>
        <taxon>Gunneridae</taxon>
        <taxon>Pentapetalae</taxon>
        <taxon>rosids</taxon>
        <taxon>malvids</taxon>
        <taxon>Sapindales</taxon>
        <taxon>Meliaceae</taxon>
        <taxon>Melia</taxon>
    </lineage>
</organism>
<accession>A0ACC1WT75</accession>
<name>A0ACC1WT75_MELAZ</name>
<sequence>MDAVTSALDKVKEFAKSSQNFVDGLVRRRREKLYSRNPIEILKRLQRESFSDQMKQRERLDKVERVLSFYKTSKGSPFQAASTHVRGEVDVLGAVLMMGDVDQLHFDALDRAGIRTGIYSRFTFETTLCQDDTLAAEFVASQEGGRNLGEISGSMLSLTKLFYAANVGDWFSAIVVPFGAQYRDFDVAKNISHRGKGLTNISSFDPPLLNQHNGGAIGLMVRKPNVVASLAQSVSGLGTQLGYDGIRHCFSTFGQVACQLSRVKLSLMGLQQGPKSFNHFVSLGSLTVPVSFLKQNKDPKRTVEASAPSLGINNRQILSTGYIALKLETELDESTKIGSWVEMQNSDSKRLRWAVTISDNCEDELGWGASVGGIFDGPKGLDQYQIESFIDLTLDKRFSLKPGVAYVVDRDAKVLALMLRCNWFF</sequence>
<evidence type="ECO:0000313" key="2">
    <source>
        <dbReference type="Proteomes" id="UP001164539"/>
    </source>
</evidence>
<keyword evidence="2" id="KW-1185">Reference proteome</keyword>